<evidence type="ECO:0000313" key="2">
    <source>
        <dbReference type="Proteomes" id="UP000829560"/>
    </source>
</evidence>
<dbReference type="EMBL" id="CP093310">
    <property type="protein sequence ID" value="UNK05002.1"/>
    <property type="molecule type" value="Genomic_DNA"/>
</dbReference>
<dbReference type="KEGG" id="prae:MN210_13225"/>
<evidence type="ECO:0000313" key="1">
    <source>
        <dbReference type="EMBL" id="UNK05002.1"/>
    </source>
</evidence>
<accession>A0AAT9PCD7</accession>
<dbReference type="AlphaFoldDB" id="A0AAT9PCD7"/>
<protein>
    <submittedName>
        <fullName evidence="1">Uncharacterized protein</fullName>
    </submittedName>
</protein>
<proteinExistence type="predicted"/>
<dbReference type="RefSeq" id="WP_241878503.1">
    <property type="nucleotide sequence ID" value="NZ_CP093310.2"/>
</dbReference>
<gene>
    <name evidence="1" type="ORF">MN210_13225</name>
</gene>
<keyword evidence="2" id="KW-1185">Reference proteome</keyword>
<name>A0AAT9PCD7_9GAMM</name>
<organism evidence="1 2">
    <name type="scientific">Psychrobacter raelei</name>
    <dbReference type="NCBI Taxonomy" id="2565531"/>
    <lineage>
        <taxon>Bacteria</taxon>
        <taxon>Pseudomonadati</taxon>
        <taxon>Pseudomonadota</taxon>
        <taxon>Gammaproteobacteria</taxon>
        <taxon>Moraxellales</taxon>
        <taxon>Moraxellaceae</taxon>
        <taxon>Psychrobacter</taxon>
    </lineage>
</organism>
<dbReference type="Proteomes" id="UP000829560">
    <property type="component" value="Chromosome"/>
</dbReference>
<sequence length="141" mass="15973">MKDIITGTAKKSVITKASSDPLSKAYQGFEMLVKSYTDYKTICQTEGTKRAAISAWKEAQITKSNNQREFLQSYLKERFSERRHVIDEMFKKLDQGIESNNPELISMAMNAIENTVKSSPLQEAAQVLLAINDSSVERIEF</sequence>
<reference evidence="1" key="1">
    <citation type="submission" date="2024-03" db="EMBL/GenBank/DDBJ databases">
        <title>Psychrobacter raelis sp. nov. isolated from a dog with peritonitis.</title>
        <authorList>
            <person name="Schiavone A."/>
            <person name="Manzulli V."/>
            <person name="Camarda A."/>
            <person name="Cafiero M.A."/>
            <person name="Vasco I."/>
            <person name="Marino L."/>
            <person name="Pennuzzi G."/>
            <person name="Serrecchia L."/>
            <person name="Galante D."/>
            <person name="Pugliese N."/>
        </authorList>
    </citation>
    <scope>NUCLEOTIDE SEQUENCE</scope>
    <source>
        <strain evidence="1">PraFG1</strain>
    </source>
</reference>